<keyword evidence="1" id="KW-0472">Membrane</keyword>
<feature type="transmembrane region" description="Helical" evidence="1">
    <location>
        <begin position="61"/>
        <end position="81"/>
    </location>
</feature>
<dbReference type="Pfam" id="PF14007">
    <property type="entry name" value="YtpI"/>
    <property type="match status" value="1"/>
</dbReference>
<evidence type="ECO:0000313" key="3">
    <source>
        <dbReference type="Proteomes" id="UP001156102"/>
    </source>
</evidence>
<keyword evidence="3" id="KW-1185">Reference proteome</keyword>
<name>A0AA41X2J1_9BACI</name>
<dbReference type="EMBL" id="JANCLT010000001">
    <property type="protein sequence ID" value="MCP8967442.1"/>
    <property type="molecule type" value="Genomic_DNA"/>
</dbReference>
<keyword evidence="1" id="KW-0812">Transmembrane</keyword>
<evidence type="ECO:0000256" key="1">
    <source>
        <dbReference type="SAM" id="Phobius"/>
    </source>
</evidence>
<reference evidence="2" key="1">
    <citation type="submission" date="2022-07" db="EMBL/GenBank/DDBJ databases">
        <authorList>
            <person name="Li W.-J."/>
            <person name="Deng Q.-Q."/>
        </authorList>
    </citation>
    <scope>NUCLEOTIDE SEQUENCE</scope>
    <source>
        <strain evidence="2">SYSU M60031</strain>
    </source>
</reference>
<gene>
    <name evidence="2" type="ORF">NK662_02665</name>
</gene>
<sequence length="98" mass="10960">MLIFTVLTLVSLMLYLFYKTKQIRCQRPAEKAWLAGKCAVALGSFVAFFGLNLFFVLNSTVSMIVGIVFLAIGAASAWNGIRQYKYFLPLAIEEAEKL</sequence>
<dbReference type="AlphaFoldDB" id="A0AA41X2J1"/>
<proteinExistence type="predicted"/>
<organism evidence="2 3">
    <name type="scientific">Ectobacillus ponti</name>
    <dbReference type="NCBI Taxonomy" id="2961894"/>
    <lineage>
        <taxon>Bacteria</taxon>
        <taxon>Bacillati</taxon>
        <taxon>Bacillota</taxon>
        <taxon>Bacilli</taxon>
        <taxon>Bacillales</taxon>
        <taxon>Bacillaceae</taxon>
        <taxon>Ectobacillus</taxon>
    </lineage>
</organism>
<comment type="caution">
    <text evidence="2">The sequence shown here is derived from an EMBL/GenBank/DDBJ whole genome shotgun (WGS) entry which is preliminary data.</text>
</comment>
<evidence type="ECO:0000313" key="2">
    <source>
        <dbReference type="EMBL" id="MCP8967442.1"/>
    </source>
</evidence>
<dbReference type="Proteomes" id="UP001156102">
    <property type="component" value="Unassembled WGS sequence"/>
</dbReference>
<feature type="transmembrane region" description="Helical" evidence="1">
    <location>
        <begin position="32"/>
        <end position="54"/>
    </location>
</feature>
<dbReference type="InterPro" id="IPR025618">
    <property type="entry name" value="YtpI"/>
</dbReference>
<dbReference type="RefSeq" id="WP_254757076.1">
    <property type="nucleotide sequence ID" value="NZ_JANCLT010000001.1"/>
</dbReference>
<keyword evidence="1" id="KW-1133">Transmembrane helix</keyword>
<protein>
    <submittedName>
        <fullName evidence="2">YtpI family protein</fullName>
    </submittedName>
</protein>
<accession>A0AA41X2J1</accession>